<dbReference type="CDD" id="cd01949">
    <property type="entry name" value="GGDEF"/>
    <property type="match status" value="1"/>
</dbReference>
<dbReference type="eggNOG" id="COG5001">
    <property type="taxonomic scope" value="Bacteria"/>
</dbReference>
<gene>
    <name evidence="3" type="ORF">SAMN02743940_2696</name>
</gene>
<dbReference type="PANTHER" id="PTHR44757:SF2">
    <property type="entry name" value="BIOFILM ARCHITECTURE MAINTENANCE PROTEIN MBAA"/>
    <property type="match status" value="1"/>
</dbReference>
<dbReference type="EMBL" id="FSRO01000001">
    <property type="protein sequence ID" value="SIO44848.1"/>
    <property type="molecule type" value="Genomic_DNA"/>
</dbReference>
<dbReference type="InterPro" id="IPR052155">
    <property type="entry name" value="Biofilm_reg_signaling"/>
</dbReference>
<dbReference type="PROSITE" id="PS50887">
    <property type="entry name" value="GGDEF"/>
    <property type="match status" value="1"/>
</dbReference>
<dbReference type="STRING" id="44575.SAMN05216419_10448"/>
<dbReference type="Pfam" id="PF00990">
    <property type="entry name" value="GGDEF"/>
    <property type="match status" value="1"/>
</dbReference>
<accession>A0A1N6JKD8</accession>
<dbReference type="Gene3D" id="3.30.450.40">
    <property type="match status" value="1"/>
</dbReference>
<name>A0A1N6JKD8_9PROT</name>
<dbReference type="SUPFAM" id="SSF141868">
    <property type="entry name" value="EAL domain-like"/>
    <property type="match status" value="1"/>
</dbReference>
<evidence type="ECO:0000259" key="1">
    <source>
        <dbReference type="PROSITE" id="PS50883"/>
    </source>
</evidence>
<evidence type="ECO:0000313" key="4">
    <source>
        <dbReference type="Proteomes" id="UP000185062"/>
    </source>
</evidence>
<evidence type="ECO:0000313" key="3">
    <source>
        <dbReference type="EMBL" id="SIO44848.1"/>
    </source>
</evidence>
<dbReference type="InterPro" id="IPR043128">
    <property type="entry name" value="Rev_trsase/Diguanyl_cyclase"/>
</dbReference>
<dbReference type="InterPro" id="IPR003018">
    <property type="entry name" value="GAF"/>
</dbReference>
<dbReference type="AlphaFoldDB" id="A0A1N6JKD8"/>
<dbReference type="SMART" id="SM00267">
    <property type="entry name" value="GGDEF"/>
    <property type="match status" value="1"/>
</dbReference>
<dbReference type="InterPro" id="IPR001633">
    <property type="entry name" value="EAL_dom"/>
</dbReference>
<proteinExistence type="predicted"/>
<keyword evidence="4" id="KW-1185">Reference proteome</keyword>
<dbReference type="Proteomes" id="UP000185062">
    <property type="component" value="Unassembled WGS sequence"/>
</dbReference>
<protein>
    <submittedName>
        <fullName evidence="3">Diguanylate cyclase/phosphodiesterase</fullName>
    </submittedName>
</protein>
<sequence length="649" mass="71769">MTYPADESNKDSSNSVAKNKQLLTRLERVTGTLRTLSAGNHILLHASDEQELLHDMCQVIVKKGGYRIASVAYAQHDKSKSLQWMASIGVDKAFLEALHFTWTDDTETGRSAAATVIRTGQPCVGRHILTDPAYAAPAYAPLRENAIKFDYAAVTAFPLHVNGQVLGALVMGAIEPDAFDEEEVKLLSELADNLAYGISNLRIRIKHQAAEATIARLAYYDPLTELPNRTFMLERLKDAIHTADQRRHALALLYLNIGHLRGINQVLGYDSGDQLLQQLAQRLTSNLKESDFLARAGESEFALLLPSGGADYAIQIAQRLAAVLRNSVKVAGLMIDPRVSIGIAFYPGHAAEAETLLRRANAATNNLCPARGGYALYTGGQEQECTRRLSLMGDLRKAIEQNELLLYCQPKVDIASRRVCGAEALVRWQHPVHGMLATMEFIKLAENAALITPLTHWMLDAVFSQSYAWREAGQERALSVNLSAHDLYDPLLIDRVQGLFSTWGVRPELIQFELTESALMEEPSMALEALTKLKKLGIRLFIDDFGTGYSSLSYLQKLPVDSIKIDQSFVMPMVESNDSAVIVRSTIELGHNLDMEVVAEGVDSQAVWDLLATLECDVAQGYLMSMPMPAEQFSDWESEWEGHLTKGKL</sequence>
<dbReference type="PROSITE" id="PS50883">
    <property type="entry name" value="EAL"/>
    <property type="match status" value="1"/>
</dbReference>
<dbReference type="SUPFAM" id="SSF55781">
    <property type="entry name" value="GAF domain-like"/>
    <property type="match status" value="1"/>
</dbReference>
<dbReference type="Gene3D" id="3.20.20.450">
    <property type="entry name" value="EAL domain"/>
    <property type="match status" value="1"/>
</dbReference>
<dbReference type="InterPro" id="IPR035919">
    <property type="entry name" value="EAL_sf"/>
</dbReference>
<dbReference type="Pfam" id="PF13185">
    <property type="entry name" value="GAF_2"/>
    <property type="match status" value="1"/>
</dbReference>
<dbReference type="SMART" id="SM00052">
    <property type="entry name" value="EAL"/>
    <property type="match status" value="1"/>
</dbReference>
<dbReference type="SMART" id="SM00065">
    <property type="entry name" value="GAF"/>
    <property type="match status" value="1"/>
</dbReference>
<dbReference type="InterPro" id="IPR029016">
    <property type="entry name" value="GAF-like_dom_sf"/>
</dbReference>
<feature type="domain" description="EAL" evidence="1">
    <location>
        <begin position="388"/>
        <end position="641"/>
    </location>
</feature>
<dbReference type="Pfam" id="PF00563">
    <property type="entry name" value="EAL"/>
    <property type="match status" value="1"/>
</dbReference>
<dbReference type="SUPFAM" id="SSF55073">
    <property type="entry name" value="Nucleotide cyclase"/>
    <property type="match status" value="1"/>
</dbReference>
<evidence type="ECO:0000259" key="2">
    <source>
        <dbReference type="PROSITE" id="PS50887"/>
    </source>
</evidence>
<dbReference type="InterPro" id="IPR029787">
    <property type="entry name" value="Nucleotide_cyclase"/>
</dbReference>
<reference evidence="3 4" key="1">
    <citation type="submission" date="2016-12" db="EMBL/GenBank/DDBJ databases">
        <authorList>
            <person name="Song W.-J."/>
            <person name="Kurnit D.M."/>
        </authorList>
    </citation>
    <scope>NUCLEOTIDE SEQUENCE [LARGE SCALE GENOMIC DNA]</scope>
    <source>
        <strain evidence="3 4">ATCC 49181</strain>
    </source>
</reference>
<dbReference type="Gene3D" id="3.30.70.270">
    <property type="match status" value="1"/>
</dbReference>
<dbReference type="InterPro" id="IPR000160">
    <property type="entry name" value="GGDEF_dom"/>
</dbReference>
<dbReference type="NCBIfam" id="TIGR00254">
    <property type="entry name" value="GGDEF"/>
    <property type="match status" value="1"/>
</dbReference>
<dbReference type="PANTHER" id="PTHR44757">
    <property type="entry name" value="DIGUANYLATE CYCLASE DGCP"/>
    <property type="match status" value="1"/>
</dbReference>
<feature type="domain" description="GGDEF" evidence="2">
    <location>
        <begin position="248"/>
        <end position="381"/>
    </location>
</feature>
<organism evidence="3 4">
    <name type="scientific">Nitrosomonas cryotolerans ATCC 49181</name>
    <dbReference type="NCBI Taxonomy" id="1131553"/>
    <lineage>
        <taxon>Bacteria</taxon>
        <taxon>Pseudomonadati</taxon>
        <taxon>Pseudomonadota</taxon>
        <taxon>Betaproteobacteria</taxon>
        <taxon>Nitrosomonadales</taxon>
        <taxon>Nitrosomonadaceae</taxon>
        <taxon>Nitrosomonas</taxon>
    </lineage>
</organism>
<dbReference type="CDD" id="cd01948">
    <property type="entry name" value="EAL"/>
    <property type="match status" value="1"/>
</dbReference>